<dbReference type="GeneID" id="19976264"/>
<proteinExistence type="predicted"/>
<dbReference type="AlphaFoldDB" id="W2RJH4"/>
<protein>
    <recommendedName>
        <fullName evidence="4">RxLR effector protein</fullName>
    </recommendedName>
</protein>
<gene>
    <name evidence="2" type="ORF">HMPREF1541_08925</name>
</gene>
<accession>W2RJH4</accession>
<evidence type="ECO:0000313" key="3">
    <source>
        <dbReference type="Proteomes" id="UP000030752"/>
    </source>
</evidence>
<feature type="chain" id="PRO_5004824240" description="RxLR effector protein" evidence="1">
    <location>
        <begin position="19"/>
        <end position="127"/>
    </location>
</feature>
<evidence type="ECO:0008006" key="4">
    <source>
        <dbReference type="Google" id="ProtNLM"/>
    </source>
</evidence>
<dbReference type="VEuPathDB" id="FungiDB:HMPREF1541_08925"/>
<evidence type="ECO:0000313" key="2">
    <source>
        <dbReference type="EMBL" id="ETN36647.1"/>
    </source>
</evidence>
<sequence length="127" mass="13826">MKVVSILSAALLATSVAATPMSITAASALASAQQVAQVVEAEPTGHVLQRREDGLRVQNPPAGKDLGDYIRELLSQNGRKAEEATAALLVDRKDFALREKVLAELIKPLKADRQAKLDRWLEDLRKE</sequence>
<dbReference type="Proteomes" id="UP000030752">
    <property type="component" value="Unassembled WGS sequence"/>
</dbReference>
<keyword evidence="3" id="KW-1185">Reference proteome</keyword>
<dbReference type="RefSeq" id="XP_008721465.1">
    <property type="nucleotide sequence ID" value="XM_008723243.1"/>
</dbReference>
<feature type="signal peptide" evidence="1">
    <location>
        <begin position="1"/>
        <end position="18"/>
    </location>
</feature>
<organism evidence="2 3">
    <name type="scientific">Cyphellophora europaea (strain CBS 101466)</name>
    <name type="common">Phialophora europaea</name>
    <dbReference type="NCBI Taxonomy" id="1220924"/>
    <lineage>
        <taxon>Eukaryota</taxon>
        <taxon>Fungi</taxon>
        <taxon>Dikarya</taxon>
        <taxon>Ascomycota</taxon>
        <taxon>Pezizomycotina</taxon>
        <taxon>Eurotiomycetes</taxon>
        <taxon>Chaetothyriomycetidae</taxon>
        <taxon>Chaetothyriales</taxon>
        <taxon>Cyphellophoraceae</taxon>
        <taxon>Cyphellophora</taxon>
    </lineage>
</organism>
<dbReference type="InParanoid" id="W2RJH4"/>
<reference evidence="2 3" key="1">
    <citation type="submission" date="2013-03" db="EMBL/GenBank/DDBJ databases">
        <title>The Genome Sequence of Phialophora europaea CBS 101466.</title>
        <authorList>
            <consortium name="The Broad Institute Genomics Platform"/>
            <person name="Cuomo C."/>
            <person name="de Hoog S."/>
            <person name="Gorbushina A."/>
            <person name="Walker B."/>
            <person name="Young S.K."/>
            <person name="Zeng Q."/>
            <person name="Gargeya S."/>
            <person name="Fitzgerald M."/>
            <person name="Haas B."/>
            <person name="Abouelleil A."/>
            <person name="Allen A.W."/>
            <person name="Alvarado L."/>
            <person name="Arachchi H.M."/>
            <person name="Berlin A.M."/>
            <person name="Chapman S.B."/>
            <person name="Gainer-Dewar J."/>
            <person name="Goldberg J."/>
            <person name="Griggs A."/>
            <person name="Gujja S."/>
            <person name="Hansen M."/>
            <person name="Howarth C."/>
            <person name="Imamovic A."/>
            <person name="Ireland A."/>
            <person name="Larimer J."/>
            <person name="McCowan C."/>
            <person name="Murphy C."/>
            <person name="Pearson M."/>
            <person name="Poon T.W."/>
            <person name="Priest M."/>
            <person name="Roberts A."/>
            <person name="Saif S."/>
            <person name="Shea T."/>
            <person name="Sisk P."/>
            <person name="Sykes S."/>
            <person name="Wortman J."/>
            <person name="Nusbaum C."/>
            <person name="Birren B."/>
        </authorList>
    </citation>
    <scope>NUCLEOTIDE SEQUENCE [LARGE SCALE GENOMIC DNA]</scope>
    <source>
        <strain evidence="2 3">CBS 101466</strain>
    </source>
</reference>
<evidence type="ECO:0000256" key="1">
    <source>
        <dbReference type="SAM" id="SignalP"/>
    </source>
</evidence>
<dbReference type="HOGENOM" id="CLU_1970491_0_0_1"/>
<keyword evidence="1" id="KW-0732">Signal</keyword>
<name>W2RJH4_CYPE1</name>
<dbReference type="EMBL" id="KB822725">
    <property type="protein sequence ID" value="ETN36647.1"/>
    <property type="molecule type" value="Genomic_DNA"/>
</dbReference>